<reference evidence="1 2" key="1">
    <citation type="submission" date="2017-09" db="EMBL/GenBank/DDBJ databases">
        <authorList>
            <person name="Lee N."/>
            <person name="Cho B.-K."/>
        </authorList>
    </citation>
    <scope>NUCLEOTIDE SEQUENCE [LARGE SCALE GENOMIC DNA]</scope>
    <source>
        <strain evidence="1 2">ATCC 12769</strain>
    </source>
</reference>
<protein>
    <submittedName>
        <fullName evidence="1">Uncharacterized protein</fullName>
    </submittedName>
</protein>
<evidence type="ECO:0000313" key="1">
    <source>
        <dbReference type="EMBL" id="QEU74487.1"/>
    </source>
</evidence>
<dbReference type="EMBL" id="CP023702">
    <property type="protein sequence ID" value="QEU74487.1"/>
    <property type="molecule type" value="Genomic_DNA"/>
</dbReference>
<sequence length="91" mass="9957">MGAPPHYDLKDGWQVERIPGRPVMRVIEVRKQDTSFDLPLLVTFNGHVRGAVCLRLGVDEAIDLVDELNLALDARVREPVTEACAAPGPVA</sequence>
<dbReference type="OrthoDB" id="4226808at2"/>
<dbReference type="AlphaFoldDB" id="A0A5J6FFC8"/>
<dbReference type="RefSeq" id="WP_150489785.1">
    <property type="nucleotide sequence ID" value="NZ_BMUV01000002.1"/>
</dbReference>
<accession>A0A5J6FFC8</accession>
<dbReference type="KEGG" id="snk:CP967_23080"/>
<keyword evidence="2" id="KW-1185">Reference proteome</keyword>
<proteinExistence type="predicted"/>
<organism evidence="1 2">
    <name type="scientific">Streptomyces nitrosporeus</name>
    <dbReference type="NCBI Taxonomy" id="28894"/>
    <lineage>
        <taxon>Bacteria</taxon>
        <taxon>Bacillati</taxon>
        <taxon>Actinomycetota</taxon>
        <taxon>Actinomycetes</taxon>
        <taxon>Kitasatosporales</taxon>
        <taxon>Streptomycetaceae</taxon>
        <taxon>Streptomyces</taxon>
    </lineage>
</organism>
<dbReference type="Proteomes" id="UP000326178">
    <property type="component" value="Chromosome"/>
</dbReference>
<gene>
    <name evidence="1" type="ORF">CP967_23080</name>
</gene>
<evidence type="ECO:0000313" key="2">
    <source>
        <dbReference type="Proteomes" id="UP000326178"/>
    </source>
</evidence>
<name>A0A5J6FFC8_9ACTN</name>